<keyword evidence="6" id="KW-0547">Nucleotide-binding</keyword>
<comment type="caution">
    <text evidence="7">The sequence shown here is derived from an EMBL/GenBank/DDBJ whole genome shotgun (WGS) entry which is preliminary data.</text>
</comment>
<feature type="binding site" evidence="6">
    <location>
        <begin position="52"/>
        <end position="53"/>
    </location>
    <ligand>
        <name>NAD(+)</name>
        <dbReference type="ChEBI" id="CHEBI:57540"/>
    </ligand>
</feature>
<feature type="active site" description="Proton acceptor" evidence="6">
    <location>
        <position position="52"/>
    </location>
</feature>
<dbReference type="Proteomes" id="UP000824221">
    <property type="component" value="Unassembled WGS sequence"/>
</dbReference>
<dbReference type="Pfam" id="PF20143">
    <property type="entry name" value="NAD_kinase_C"/>
    <property type="match status" value="1"/>
</dbReference>
<dbReference type="GO" id="GO:0005524">
    <property type="term" value="F:ATP binding"/>
    <property type="evidence" value="ECO:0007669"/>
    <property type="project" value="UniProtKB-KW"/>
</dbReference>
<dbReference type="GO" id="GO:0019674">
    <property type="term" value="P:NAD+ metabolic process"/>
    <property type="evidence" value="ECO:0007669"/>
    <property type="project" value="InterPro"/>
</dbReference>
<keyword evidence="6" id="KW-0963">Cytoplasm</keyword>
<dbReference type="EC" id="2.7.1.23" evidence="6"/>
<dbReference type="GO" id="GO:0006741">
    <property type="term" value="P:NADP+ biosynthetic process"/>
    <property type="evidence" value="ECO:0007669"/>
    <property type="project" value="UniProtKB-UniRule"/>
</dbReference>
<dbReference type="GO" id="GO:0005737">
    <property type="term" value="C:cytoplasm"/>
    <property type="evidence" value="ECO:0007669"/>
    <property type="project" value="UniProtKB-SubCell"/>
</dbReference>
<feature type="binding site" evidence="6">
    <location>
        <begin position="166"/>
        <end position="171"/>
    </location>
    <ligand>
        <name>NAD(+)</name>
        <dbReference type="ChEBI" id="CHEBI:57540"/>
    </ligand>
</feature>
<comment type="subcellular location">
    <subcellularLocation>
        <location evidence="6">Cytoplasm</location>
    </subcellularLocation>
</comment>
<sequence length="265" mass="28530">MKVGVLYNRDRVSEGSFPAIAERFARGGAEAVLFSSPEEIEGVDCLLILGGDGTVLRASKPASLYQIPIVAVNYGTLGFLTEFKRGELDAAVDFILSGKHVVLKRTMLEVVFRGKSTHCLNELVLSRPVSPEADSRLVKICVRIDGKEAGIFSADGLILSTPTGSTAYSLSAGGSVMSPDCRTFELTPICAFSLRSRPIVCSDGSTLRFTAEGHGGGLLLHGDGVFLGELDRGEELVVRRSERVATFWVKDEGDTFRRLTEIING</sequence>
<dbReference type="InterPro" id="IPR002504">
    <property type="entry name" value="NADK"/>
</dbReference>
<evidence type="ECO:0000313" key="8">
    <source>
        <dbReference type="Proteomes" id="UP000824221"/>
    </source>
</evidence>
<organism evidence="7 8">
    <name type="scientific">Candidatus Gallimonas gallistercoris</name>
    <dbReference type="NCBI Taxonomy" id="2838602"/>
    <lineage>
        <taxon>Bacteria</taxon>
        <taxon>Bacillati</taxon>
        <taxon>Bacillota</taxon>
        <taxon>Clostridia</taxon>
        <taxon>Candidatus Gallimonas</taxon>
    </lineage>
</organism>
<evidence type="ECO:0000256" key="3">
    <source>
        <dbReference type="ARBA" id="ARBA00022857"/>
    </source>
</evidence>
<reference evidence="7" key="1">
    <citation type="journal article" date="2021" name="PeerJ">
        <title>Extensive microbial diversity within the chicken gut microbiome revealed by metagenomics and culture.</title>
        <authorList>
            <person name="Gilroy R."/>
            <person name="Ravi A."/>
            <person name="Getino M."/>
            <person name="Pursley I."/>
            <person name="Horton D.L."/>
            <person name="Alikhan N.F."/>
            <person name="Baker D."/>
            <person name="Gharbi K."/>
            <person name="Hall N."/>
            <person name="Watson M."/>
            <person name="Adriaenssens E.M."/>
            <person name="Foster-Nyarko E."/>
            <person name="Jarju S."/>
            <person name="Secka A."/>
            <person name="Antonio M."/>
            <person name="Oren A."/>
            <person name="Chaudhuri R.R."/>
            <person name="La Ragione R."/>
            <person name="Hildebrand F."/>
            <person name="Pallen M.J."/>
        </authorList>
    </citation>
    <scope>NUCLEOTIDE SEQUENCE</scope>
    <source>
        <strain evidence="7">CHK156-179</strain>
    </source>
</reference>
<dbReference type="GO" id="GO:0051287">
    <property type="term" value="F:NAD binding"/>
    <property type="evidence" value="ECO:0007669"/>
    <property type="project" value="UniProtKB-ARBA"/>
</dbReference>
<keyword evidence="3 6" id="KW-0521">NADP</keyword>
<gene>
    <name evidence="6" type="primary">nadK</name>
    <name evidence="7" type="ORF">H9797_01535</name>
</gene>
<evidence type="ECO:0000256" key="6">
    <source>
        <dbReference type="HAMAP-Rule" id="MF_00361"/>
    </source>
</evidence>
<dbReference type="InterPro" id="IPR017437">
    <property type="entry name" value="ATP-NAD_kinase_PpnK-typ_C"/>
</dbReference>
<evidence type="ECO:0000256" key="4">
    <source>
        <dbReference type="ARBA" id="ARBA00023027"/>
    </source>
</evidence>
<evidence type="ECO:0000256" key="5">
    <source>
        <dbReference type="ARBA" id="ARBA00047925"/>
    </source>
</evidence>
<protein>
    <recommendedName>
        <fullName evidence="6">NAD kinase</fullName>
        <ecNumber evidence="6">2.7.1.23</ecNumber>
    </recommendedName>
    <alternativeName>
        <fullName evidence="6">ATP-dependent NAD kinase</fullName>
    </alternativeName>
</protein>
<feature type="binding site" evidence="6">
    <location>
        <position position="155"/>
    </location>
    <ligand>
        <name>NAD(+)</name>
        <dbReference type="ChEBI" id="CHEBI:57540"/>
    </ligand>
</feature>
<feature type="binding site" evidence="6">
    <location>
        <position position="57"/>
    </location>
    <ligand>
        <name>NAD(+)</name>
        <dbReference type="ChEBI" id="CHEBI:57540"/>
    </ligand>
</feature>
<dbReference type="InterPro" id="IPR017438">
    <property type="entry name" value="ATP-NAD_kinase_N"/>
</dbReference>
<dbReference type="HAMAP" id="MF_00361">
    <property type="entry name" value="NAD_kinase"/>
    <property type="match status" value="1"/>
</dbReference>
<dbReference type="PANTHER" id="PTHR20275">
    <property type="entry name" value="NAD KINASE"/>
    <property type="match status" value="1"/>
</dbReference>
<evidence type="ECO:0000256" key="1">
    <source>
        <dbReference type="ARBA" id="ARBA00022679"/>
    </source>
</evidence>
<keyword evidence="1 6" id="KW-0808">Transferase</keyword>
<evidence type="ECO:0000313" key="7">
    <source>
        <dbReference type="EMBL" id="HJA02051.1"/>
    </source>
</evidence>
<dbReference type="Pfam" id="PF01513">
    <property type="entry name" value="NAD_kinase"/>
    <property type="match status" value="1"/>
</dbReference>
<feature type="binding site" evidence="6">
    <location>
        <position position="136"/>
    </location>
    <ligand>
        <name>NAD(+)</name>
        <dbReference type="ChEBI" id="CHEBI:57540"/>
    </ligand>
</feature>
<comment type="caution">
    <text evidence="6">Lacks conserved residue(s) required for the propagation of feature annotation.</text>
</comment>
<comment type="similarity">
    <text evidence="6">Belongs to the NAD kinase family.</text>
</comment>
<keyword evidence="4 6" id="KW-0520">NAD</keyword>
<comment type="cofactor">
    <cofactor evidence="6">
        <name>a divalent metal cation</name>
        <dbReference type="ChEBI" id="CHEBI:60240"/>
    </cofactor>
</comment>
<name>A0A9D2H1L1_9FIRM</name>
<accession>A0A9D2H1L1</accession>
<dbReference type="EMBL" id="DXAJ01000028">
    <property type="protein sequence ID" value="HJA02051.1"/>
    <property type="molecule type" value="Genomic_DNA"/>
</dbReference>
<dbReference type="PANTHER" id="PTHR20275:SF0">
    <property type="entry name" value="NAD KINASE"/>
    <property type="match status" value="1"/>
</dbReference>
<reference evidence="7" key="2">
    <citation type="submission" date="2021-04" db="EMBL/GenBank/DDBJ databases">
        <authorList>
            <person name="Gilroy R."/>
        </authorList>
    </citation>
    <scope>NUCLEOTIDE SEQUENCE</scope>
    <source>
        <strain evidence="7">CHK156-179</strain>
    </source>
</reference>
<comment type="catalytic activity">
    <reaction evidence="5 6">
        <text>NAD(+) + ATP = ADP + NADP(+) + H(+)</text>
        <dbReference type="Rhea" id="RHEA:18629"/>
        <dbReference type="ChEBI" id="CHEBI:15378"/>
        <dbReference type="ChEBI" id="CHEBI:30616"/>
        <dbReference type="ChEBI" id="CHEBI:57540"/>
        <dbReference type="ChEBI" id="CHEBI:58349"/>
        <dbReference type="ChEBI" id="CHEBI:456216"/>
        <dbReference type="EC" id="2.7.1.23"/>
    </reaction>
</comment>
<dbReference type="GO" id="GO:0046872">
    <property type="term" value="F:metal ion binding"/>
    <property type="evidence" value="ECO:0007669"/>
    <property type="project" value="UniProtKB-UniRule"/>
</dbReference>
<dbReference type="Gene3D" id="2.60.200.30">
    <property type="entry name" value="Probable inorganic polyphosphate/atp-NAD kinase, domain 2"/>
    <property type="match status" value="1"/>
</dbReference>
<evidence type="ECO:0000256" key="2">
    <source>
        <dbReference type="ARBA" id="ARBA00022777"/>
    </source>
</evidence>
<proteinExistence type="inferred from homology"/>
<dbReference type="GO" id="GO:0003951">
    <property type="term" value="F:NAD+ kinase activity"/>
    <property type="evidence" value="ECO:0007669"/>
    <property type="project" value="UniProtKB-UniRule"/>
</dbReference>
<dbReference type="InterPro" id="IPR016064">
    <property type="entry name" value="NAD/diacylglycerol_kinase_sf"/>
</dbReference>
<dbReference type="AlphaFoldDB" id="A0A9D2H1L1"/>
<dbReference type="SUPFAM" id="SSF111331">
    <property type="entry name" value="NAD kinase/diacylglycerol kinase-like"/>
    <property type="match status" value="1"/>
</dbReference>
<keyword evidence="6" id="KW-0067">ATP-binding</keyword>
<keyword evidence="2 6" id="KW-0418">Kinase</keyword>
<dbReference type="Gene3D" id="3.40.50.10330">
    <property type="entry name" value="Probable inorganic polyphosphate/atp-NAD kinase, domain 1"/>
    <property type="match status" value="1"/>
</dbReference>
<comment type="function">
    <text evidence="6">Involved in the regulation of the intracellular balance of NAD and NADP, and is a key enzyme in the biosynthesis of NADP. Catalyzes specifically the phosphorylation on 2'-hydroxyl of the adenosine moiety of NAD to yield NADP.</text>
</comment>
<feature type="binding site" evidence="6">
    <location>
        <begin position="121"/>
        <end position="122"/>
    </location>
    <ligand>
        <name>NAD(+)</name>
        <dbReference type="ChEBI" id="CHEBI:57540"/>
    </ligand>
</feature>